<evidence type="ECO:0000313" key="1">
    <source>
        <dbReference type="EMBL" id="MBD0383091.1"/>
    </source>
</evidence>
<proteinExistence type="predicted"/>
<dbReference type="InterPro" id="IPR024078">
    <property type="entry name" value="LmbE-like_dom_sf"/>
</dbReference>
<protein>
    <submittedName>
        <fullName evidence="1">PIG-L family deacetylase</fullName>
    </submittedName>
</protein>
<reference evidence="1" key="1">
    <citation type="submission" date="2020-09" db="EMBL/GenBank/DDBJ databases">
        <title>Draft Genome Sequence of Paenibacillus sp. WST5.</title>
        <authorList>
            <person name="Bao Z."/>
        </authorList>
    </citation>
    <scope>NUCLEOTIDE SEQUENCE</scope>
    <source>
        <strain evidence="1">WST5</strain>
    </source>
</reference>
<organism evidence="1 2">
    <name type="scientific">Paenibacillus sedimenti</name>
    <dbReference type="NCBI Taxonomy" id="2770274"/>
    <lineage>
        <taxon>Bacteria</taxon>
        <taxon>Bacillati</taxon>
        <taxon>Bacillota</taxon>
        <taxon>Bacilli</taxon>
        <taxon>Bacillales</taxon>
        <taxon>Paenibacillaceae</taxon>
        <taxon>Paenibacillus</taxon>
    </lineage>
</organism>
<dbReference type="Pfam" id="PF02585">
    <property type="entry name" value="PIG-L"/>
    <property type="match status" value="1"/>
</dbReference>
<dbReference type="GO" id="GO:0016811">
    <property type="term" value="F:hydrolase activity, acting on carbon-nitrogen (but not peptide) bonds, in linear amides"/>
    <property type="evidence" value="ECO:0007669"/>
    <property type="project" value="TreeGrafter"/>
</dbReference>
<dbReference type="PANTHER" id="PTHR12993">
    <property type="entry name" value="N-ACETYLGLUCOSAMINYL-PHOSPHATIDYLINOSITOL DE-N-ACETYLASE-RELATED"/>
    <property type="match status" value="1"/>
</dbReference>
<dbReference type="AlphaFoldDB" id="A0A926KUH4"/>
<dbReference type="RefSeq" id="WP_188176865.1">
    <property type="nucleotide sequence ID" value="NZ_JACVVD010000009.1"/>
</dbReference>
<dbReference type="Proteomes" id="UP000650466">
    <property type="component" value="Unassembled WGS sequence"/>
</dbReference>
<comment type="caution">
    <text evidence="1">The sequence shown here is derived from an EMBL/GenBank/DDBJ whole genome shotgun (WGS) entry which is preliminary data.</text>
</comment>
<gene>
    <name evidence="1" type="ORF">ICC18_23550</name>
</gene>
<sequence>MTARIGFIYAHPDDETFLSACIIRQYSDQGQSPVLLLATRGEAGKLGTERATNKAELAAIREQEMTEAACILGISAVEYLGWPDGQLGLIPFEELVEGVISFIQRHELNVLFTFPEDGGNGHPDHVAISKAVTAAVLSGKCTTVEKLYFTASATLYSAGHEPAIKVDTEAGWETKAAALCAHASQRAAIAKYFGDLDQFPEERRNESFVLGWHEGVMWPTEKNASQKKE</sequence>
<evidence type="ECO:0000313" key="2">
    <source>
        <dbReference type="Proteomes" id="UP000650466"/>
    </source>
</evidence>
<keyword evidence="2" id="KW-1185">Reference proteome</keyword>
<dbReference type="InterPro" id="IPR003737">
    <property type="entry name" value="GlcNAc_PI_deacetylase-related"/>
</dbReference>
<dbReference type="Gene3D" id="3.40.50.10320">
    <property type="entry name" value="LmbE-like"/>
    <property type="match status" value="1"/>
</dbReference>
<dbReference type="EMBL" id="JACVVD010000009">
    <property type="protein sequence ID" value="MBD0383091.1"/>
    <property type="molecule type" value="Genomic_DNA"/>
</dbReference>
<dbReference type="SUPFAM" id="SSF102588">
    <property type="entry name" value="LmbE-like"/>
    <property type="match status" value="1"/>
</dbReference>
<name>A0A926KUH4_9BACL</name>
<dbReference type="PANTHER" id="PTHR12993:SF11">
    <property type="entry name" value="N-ACETYLGLUCOSAMINYL-PHOSPHATIDYLINOSITOL DE-N-ACETYLASE"/>
    <property type="match status" value="1"/>
</dbReference>
<accession>A0A926KUH4</accession>